<dbReference type="GO" id="GO:0004252">
    <property type="term" value="F:serine-type endopeptidase activity"/>
    <property type="evidence" value="ECO:0007669"/>
    <property type="project" value="InterPro"/>
</dbReference>
<feature type="signal peptide" evidence="9">
    <location>
        <begin position="1"/>
        <end position="21"/>
    </location>
</feature>
<dbReference type="EC" id="3.4.-.-" evidence="10"/>
<evidence type="ECO:0000256" key="3">
    <source>
        <dbReference type="ARBA" id="ARBA00022729"/>
    </source>
</evidence>
<keyword evidence="2" id="KW-0479">Metal-binding</keyword>
<keyword evidence="7" id="KW-0482">Metalloprotease</keyword>
<feature type="disulfide bond" evidence="8">
    <location>
        <begin position="39"/>
        <end position="268"/>
    </location>
</feature>
<evidence type="ECO:0000256" key="2">
    <source>
        <dbReference type="ARBA" id="ARBA00022723"/>
    </source>
</evidence>
<comment type="caution">
    <text evidence="10">The sequence shown here is derived from an EMBL/GenBank/DDBJ whole genome shotgun (WGS) entry which is preliminary data.</text>
</comment>
<feature type="disulfide bond" evidence="8">
    <location>
        <begin position="184"/>
        <end position="236"/>
    </location>
</feature>
<reference evidence="10" key="1">
    <citation type="submission" date="2022-09" db="EMBL/GenBank/DDBJ databases">
        <title>Rhodovastum sp. nov. RN2-1 isolated from soil in Seongnam, South Korea.</title>
        <authorList>
            <person name="Le N.T."/>
        </authorList>
    </citation>
    <scope>NUCLEOTIDE SEQUENCE</scope>
    <source>
        <strain evidence="10">RN2-1</strain>
    </source>
</reference>
<protein>
    <submittedName>
        <fullName evidence="10">Penicillin-insensitive murein endopeptidase</fullName>
        <ecNumber evidence="10">3.4.-.-</ecNumber>
    </submittedName>
</protein>
<sequence length="277" mass="29387">MSLRVLAVVLPLLLCGAGAPPDTPAPGPVRVIGSQGAGCIAGAVRLPDTQPGLQTIRLSRSAFWGHPDTIAALQLLGRRAQESGLPDIYAGDISGPRGGPLRGGHFSHQMGIDADVWLDMIPPHPVLPPAEREALEPASLVRPDGRAVDPATWRPTHITLLRLAAGLPHVDRILVNPAIKKQLCQESLASLGGDRAWLRLIRPWWGHASHMHIRFRCPDDQPACVQAPPPPPGDGCDATLQWWFDQLDQPPKPAPAKPAAPPPLPAACATILSAPAP</sequence>
<evidence type="ECO:0000256" key="8">
    <source>
        <dbReference type="PIRSR" id="PIRSR018455-2"/>
    </source>
</evidence>
<evidence type="ECO:0000256" key="7">
    <source>
        <dbReference type="ARBA" id="ARBA00023049"/>
    </source>
</evidence>
<keyword evidence="1" id="KW-0645">Protease</keyword>
<proteinExistence type="predicted"/>
<dbReference type="EMBL" id="JAPDNT010000002">
    <property type="protein sequence ID" value="MCW3473759.1"/>
    <property type="molecule type" value="Genomic_DNA"/>
</dbReference>
<dbReference type="Proteomes" id="UP001165679">
    <property type="component" value="Unassembled WGS sequence"/>
</dbReference>
<dbReference type="AlphaFoldDB" id="A0AA41YHX4"/>
<gene>
    <name evidence="10" type="primary">mepA</name>
    <name evidence="10" type="ORF">OL599_04145</name>
</gene>
<dbReference type="Pfam" id="PF03411">
    <property type="entry name" value="Peptidase_M74"/>
    <property type="match status" value="1"/>
</dbReference>
<keyword evidence="3 9" id="KW-0732">Signal</keyword>
<evidence type="ECO:0000313" key="10">
    <source>
        <dbReference type="EMBL" id="MCW3473759.1"/>
    </source>
</evidence>
<reference evidence="10" key="2">
    <citation type="submission" date="2022-10" db="EMBL/GenBank/DDBJ databases">
        <authorList>
            <person name="Trinh H.N."/>
        </authorList>
    </citation>
    <scope>NUCLEOTIDE SEQUENCE</scope>
    <source>
        <strain evidence="10">RN2-1</strain>
    </source>
</reference>
<dbReference type="Gene3D" id="3.30.1380.10">
    <property type="match status" value="1"/>
</dbReference>
<dbReference type="GO" id="GO:0006508">
    <property type="term" value="P:proteolysis"/>
    <property type="evidence" value="ECO:0007669"/>
    <property type="project" value="UniProtKB-KW"/>
</dbReference>
<evidence type="ECO:0000256" key="1">
    <source>
        <dbReference type="ARBA" id="ARBA00022670"/>
    </source>
</evidence>
<keyword evidence="6" id="KW-0862">Zinc</keyword>
<feature type="chain" id="PRO_5041248528" evidence="9">
    <location>
        <begin position="22"/>
        <end position="277"/>
    </location>
</feature>
<dbReference type="GO" id="GO:0030288">
    <property type="term" value="C:outer membrane-bounded periplasmic space"/>
    <property type="evidence" value="ECO:0007669"/>
    <property type="project" value="InterPro"/>
</dbReference>
<keyword evidence="8" id="KW-1015">Disulfide bond</keyword>
<dbReference type="NCBIfam" id="NF006947">
    <property type="entry name" value="PRK09429.1"/>
    <property type="match status" value="1"/>
</dbReference>
<dbReference type="GO" id="GO:0008237">
    <property type="term" value="F:metallopeptidase activity"/>
    <property type="evidence" value="ECO:0007669"/>
    <property type="project" value="UniProtKB-KW"/>
</dbReference>
<evidence type="ECO:0000313" key="11">
    <source>
        <dbReference type="Proteomes" id="UP001165679"/>
    </source>
</evidence>
<name>A0AA41YHX4_9PROT</name>
<dbReference type="InterPro" id="IPR009045">
    <property type="entry name" value="Zn_M74/Hedgehog-like"/>
</dbReference>
<organism evidence="10 11">
    <name type="scientific">Limobrevibacterium gyesilva</name>
    <dbReference type="NCBI Taxonomy" id="2991712"/>
    <lineage>
        <taxon>Bacteria</taxon>
        <taxon>Pseudomonadati</taxon>
        <taxon>Pseudomonadota</taxon>
        <taxon>Alphaproteobacteria</taxon>
        <taxon>Acetobacterales</taxon>
        <taxon>Acetobacteraceae</taxon>
        <taxon>Limobrevibacterium</taxon>
    </lineage>
</organism>
<keyword evidence="5 10" id="KW-0378">Hydrolase</keyword>
<evidence type="ECO:0000256" key="5">
    <source>
        <dbReference type="ARBA" id="ARBA00022801"/>
    </source>
</evidence>
<dbReference type="GO" id="GO:0046872">
    <property type="term" value="F:metal ion binding"/>
    <property type="evidence" value="ECO:0007669"/>
    <property type="project" value="UniProtKB-KW"/>
</dbReference>
<evidence type="ECO:0000256" key="4">
    <source>
        <dbReference type="ARBA" id="ARBA00022764"/>
    </source>
</evidence>
<dbReference type="InterPro" id="IPR005073">
    <property type="entry name" value="Peptidase_M74"/>
</dbReference>
<dbReference type="RefSeq" id="WP_264712376.1">
    <property type="nucleotide sequence ID" value="NZ_JAPDNT010000002.1"/>
</dbReference>
<accession>A0AA41YHX4</accession>
<keyword evidence="4" id="KW-0574">Periplasm</keyword>
<dbReference type="PIRSF" id="PIRSF018455">
    <property type="entry name" value="MepA"/>
    <property type="match status" value="1"/>
</dbReference>
<dbReference type="SUPFAM" id="SSF55166">
    <property type="entry name" value="Hedgehog/DD-peptidase"/>
    <property type="match status" value="1"/>
</dbReference>
<evidence type="ECO:0000256" key="6">
    <source>
        <dbReference type="ARBA" id="ARBA00022833"/>
    </source>
</evidence>
<keyword evidence="11" id="KW-1185">Reference proteome</keyword>
<evidence type="ECO:0000256" key="9">
    <source>
        <dbReference type="SAM" id="SignalP"/>
    </source>
</evidence>
<feature type="disulfide bond" evidence="8">
    <location>
        <begin position="217"/>
        <end position="224"/>
    </location>
</feature>